<dbReference type="SMART" id="SM00336">
    <property type="entry name" value="BBOX"/>
    <property type="match status" value="2"/>
</dbReference>
<dbReference type="PROSITE" id="PS50188">
    <property type="entry name" value="B302_SPRY"/>
    <property type="match status" value="1"/>
</dbReference>
<evidence type="ECO:0000256" key="5">
    <source>
        <dbReference type="ARBA" id="ARBA00012483"/>
    </source>
</evidence>
<dbReference type="GO" id="GO:0045087">
    <property type="term" value="P:innate immune response"/>
    <property type="evidence" value="ECO:0007669"/>
    <property type="project" value="UniProtKB-KW"/>
</dbReference>
<keyword evidence="14" id="KW-0391">Immunity</keyword>
<evidence type="ECO:0000256" key="14">
    <source>
        <dbReference type="ARBA" id="ARBA00022859"/>
    </source>
</evidence>
<dbReference type="Pfam" id="PF25600">
    <property type="entry name" value="TRIM_CC"/>
    <property type="match status" value="1"/>
</dbReference>
<keyword evidence="12" id="KW-0833">Ubl conjugation pathway</keyword>
<dbReference type="InterPro" id="IPR043136">
    <property type="entry name" value="B30.2/SPRY_sf"/>
</dbReference>
<dbReference type="Proteomes" id="UP000587472">
    <property type="component" value="Unassembled WGS sequence"/>
</dbReference>
<keyword evidence="9" id="KW-0808">Transferase</keyword>
<keyword evidence="7" id="KW-0597">Phosphoprotein</keyword>
<dbReference type="SMART" id="SM00184">
    <property type="entry name" value="RING"/>
    <property type="match status" value="1"/>
</dbReference>
<dbReference type="AlphaFoldDB" id="A0A7K9X334"/>
<dbReference type="GO" id="GO:0005737">
    <property type="term" value="C:cytoplasm"/>
    <property type="evidence" value="ECO:0007669"/>
    <property type="project" value="UniProtKB-SubCell"/>
</dbReference>
<feature type="non-terminal residue" evidence="21">
    <location>
        <position position="644"/>
    </location>
</feature>
<proteinExistence type="predicted"/>
<evidence type="ECO:0000313" key="21">
    <source>
        <dbReference type="EMBL" id="NXI91747.1"/>
    </source>
</evidence>
<dbReference type="InterPro" id="IPR027370">
    <property type="entry name" value="Znf-RING_euk"/>
</dbReference>
<feature type="domain" description="RING-type" evidence="19">
    <location>
        <begin position="26"/>
        <end position="67"/>
    </location>
</feature>
<evidence type="ECO:0000256" key="10">
    <source>
        <dbReference type="ARBA" id="ARBA00022723"/>
    </source>
</evidence>
<evidence type="ECO:0000259" key="20">
    <source>
        <dbReference type="PROSITE" id="PS50188"/>
    </source>
</evidence>
<dbReference type="InterPro" id="IPR042753">
    <property type="entry name" value="TRIM25_SPRY_PRY"/>
</dbReference>
<evidence type="ECO:0000256" key="9">
    <source>
        <dbReference type="ARBA" id="ARBA00022679"/>
    </source>
</evidence>
<dbReference type="CDD" id="cd19776">
    <property type="entry name" value="Bbox2_TRIM25_C-IV"/>
    <property type="match status" value="1"/>
</dbReference>
<dbReference type="InterPro" id="IPR051051">
    <property type="entry name" value="E3_ubiq-ligase_TRIM/RNF"/>
</dbReference>
<dbReference type="InterPro" id="IPR013083">
    <property type="entry name" value="Znf_RING/FYVE/PHD"/>
</dbReference>
<keyword evidence="11 17" id="KW-0863">Zinc-finger</keyword>
<dbReference type="Pfam" id="PF00622">
    <property type="entry name" value="SPRY"/>
    <property type="match status" value="1"/>
</dbReference>
<evidence type="ECO:0000256" key="13">
    <source>
        <dbReference type="ARBA" id="ARBA00022833"/>
    </source>
</evidence>
<dbReference type="InterPro" id="IPR017907">
    <property type="entry name" value="Znf_RING_CS"/>
</dbReference>
<evidence type="ECO:0000256" key="16">
    <source>
        <dbReference type="ARBA" id="ARBA00023242"/>
    </source>
</evidence>
<dbReference type="SUPFAM" id="SSF57850">
    <property type="entry name" value="RING/U-box"/>
    <property type="match status" value="1"/>
</dbReference>
<dbReference type="InterPro" id="IPR003879">
    <property type="entry name" value="Butyrophylin_SPRY"/>
</dbReference>
<comment type="pathway">
    <text evidence="4">Protein modification; protein ubiquitination.</text>
</comment>
<comment type="subcellular location">
    <subcellularLocation>
        <location evidence="3">Cytoplasm</location>
    </subcellularLocation>
    <subcellularLocation>
        <location evidence="2">Nucleus</location>
    </subcellularLocation>
</comment>
<dbReference type="GO" id="GO:0016874">
    <property type="term" value="F:ligase activity"/>
    <property type="evidence" value="ECO:0007669"/>
    <property type="project" value="UniProtKB-KW"/>
</dbReference>
<feature type="region of interest" description="Disordered" evidence="18">
    <location>
        <begin position="371"/>
        <end position="390"/>
    </location>
</feature>
<evidence type="ECO:0000256" key="12">
    <source>
        <dbReference type="ARBA" id="ARBA00022786"/>
    </source>
</evidence>
<protein>
    <recommendedName>
        <fullName evidence="5">RING-type E3 ubiquitin transferase</fullName>
        <ecNumber evidence="5">2.3.2.27</ecNumber>
    </recommendedName>
</protein>
<dbReference type="Gene3D" id="2.60.120.920">
    <property type="match status" value="1"/>
</dbReference>
<name>A0A7K9X334_9GRUI</name>
<sequence>AAGTMATLGRLPLEPGLASLEEELTCSICLCLFSSPVTVPCGHNFCASCLELSWAGLSGNFSCPQCRATFAGRPQLQKNTVLCRVVEQLRDCAGAGAEEEEEAAVAGGCGAEEPPVYCDSCQQAPAAQTCLTCTASFCAEHLRPHQDSPAFRDHQLCPPLRDLQQRKCPQHNKLFEFFCSQHGSCICSLCLLGHKLCHTSPLQLAKANAESALKKRLLDLHNQSEKTAQMMNTVKTNQSQAAETASRKKDLLRSEFSEIKALIEERENQSLKIIADEEKRVCNKFDYIHGILGSKKKEIESLRDQIEMALTEVDDVLFLKRATALQRTSTKDGFVPVIEMDQNLIHFTYQTAIKLKEIVKLSVTPKEKKGEAKLSLGKTKAPPGAPLNKPAVGKKALGLQEYAHKEKINQTPAALHVETDTKEKKKPAKVGLTLFSSFGSAPATGPPNAAAAVSVKELIDSFLKKPREELLQYAANITLDYNTAHNKVVLSDRYTKMSVSDTLLNYNHHPQRFTDCSQVLGFQCFKRGIHYWEVELQQNNFCGIGICYGSMERHGPESRLGRNSSSWCIEWFNSKISSWHNDVEKCLPNVKATKIGVLLHCEGGFVIFMAVGEKHNLIYKFKTQFTEALYPAFWLFSSGTVLSL</sequence>
<keyword evidence="21" id="KW-0436">Ligase</keyword>
<dbReference type="Gene3D" id="3.30.160.60">
    <property type="entry name" value="Classic Zinc Finger"/>
    <property type="match status" value="1"/>
</dbReference>
<dbReference type="EMBL" id="VWZZ01001501">
    <property type="protein sequence ID" value="NXI91747.1"/>
    <property type="molecule type" value="Genomic_DNA"/>
</dbReference>
<evidence type="ECO:0000256" key="15">
    <source>
        <dbReference type="ARBA" id="ARBA00023054"/>
    </source>
</evidence>
<dbReference type="Gene3D" id="4.10.830.40">
    <property type="match status" value="1"/>
</dbReference>
<evidence type="ECO:0000256" key="17">
    <source>
        <dbReference type="PROSITE-ProRule" id="PRU00175"/>
    </source>
</evidence>
<evidence type="ECO:0000256" key="2">
    <source>
        <dbReference type="ARBA" id="ARBA00004123"/>
    </source>
</evidence>
<keyword evidence="16" id="KW-0539">Nucleus</keyword>
<dbReference type="PANTHER" id="PTHR25465:SF77">
    <property type="entry name" value="E3 UBIQUITIN_ISG15 LIGASE TRIM25"/>
    <property type="match status" value="1"/>
</dbReference>
<reference evidence="21 22" key="1">
    <citation type="submission" date="2019-09" db="EMBL/GenBank/DDBJ databases">
        <title>Bird 10,000 Genomes (B10K) Project - Family phase.</title>
        <authorList>
            <person name="Zhang G."/>
        </authorList>
    </citation>
    <scope>NUCLEOTIDE SEQUENCE [LARGE SCALE GENOMIC DNA]</scope>
    <source>
        <strain evidence="21">B10K-DU-001-60</strain>
        <tissue evidence="21">Muscle</tissue>
    </source>
</reference>
<evidence type="ECO:0000256" key="7">
    <source>
        <dbReference type="ARBA" id="ARBA00022553"/>
    </source>
</evidence>
<dbReference type="CDD" id="cd13736">
    <property type="entry name" value="SPRY_PRY_TRIM25"/>
    <property type="match status" value="1"/>
</dbReference>
<comment type="catalytic activity">
    <reaction evidence="1">
        <text>S-ubiquitinyl-[E2 ubiquitin-conjugating enzyme]-L-cysteine + [acceptor protein]-L-lysine = [E2 ubiquitin-conjugating enzyme]-L-cysteine + N(6)-ubiquitinyl-[acceptor protein]-L-lysine.</text>
        <dbReference type="EC" id="2.3.2.27"/>
    </reaction>
</comment>
<dbReference type="PROSITE" id="PS50089">
    <property type="entry name" value="ZF_RING_2"/>
    <property type="match status" value="1"/>
</dbReference>
<dbReference type="CDD" id="cd19842">
    <property type="entry name" value="Bbox1_TRIM25-like_C-IV"/>
    <property type="match status" value="1"/>
</dbReference>
<dbReference type="Gene3D" id="3.30.40.10">
    <property type="entry name" value="Zinc/RING finger domain, C3HC4 (zinc finger)"/>
    <property type="match status" value="1"/>
</dbReference>
<dbReference type="InterPro" id="IPR058030">
    <property type="entry name" value="TRIM8/14/16/25/29/45/65_CC"/>
</dbReference>
<organism evidence="21 22">
    <name type="scientific">Psophia crepitans</name>
    <name type="common">common trumpeter</name>
    <dbReference type="NCBI Taxonomy" id="54359"/>
    <lineage>
        <taxon>Eukaryota</taxon>
        <taxon>Metazoa</taxon>
        <taxon>Chordata</taxon>
        <taxon>Craniata</taxon>
        <taxon>Vertebrata</taxon>
        <taxon>Euteleostomi</taxon>
        <taxon>Archelosauria</taxon>
        <taxon>Archosauria</taxon>
        <taxon>Dinosauria</taxon>
        <taxon>Saurischia</taxon>
        <taxon>Theropoda</taxon>
        <taxon>Coelurosauria</taxon>
        <taxon>Aves</taxon>
        <taxon>Neognathae</taxon>
        <taxon>Neoaves</taxon>
        <taxon>Gruiformes</taxon>
        <taxon>Psophiidae</taxon>
        <taxon>Psophia</taxon>
    </lineage>
</organism>
<evidence type="ECO:0000256" key="4">
    <source>
        <dbReference type="ARBA" id="ARBA00004906"/>
    </source>
</evidence>
<keyword evidence="22" id="KW-1185">Reference proteome</keyword>
<comment type="caution">
    <text evidence="21">The sequence shown here is derived from an EMBL/GenBank/DDBJ whole genome shotgun (WGS) entry which is preliminary data.</text>
</comment>
<dbReference type="Pfam" id="PF13765">
    <property type="entry name" value="PRY"/>
    <property type="match status" value="1"/>
</dbReference>
<dbReference type="InterPro" id="IPR001870">
    <property type="entry name" value="B30.2/SPRY"/>
</dbReference>
<dbReference type="SUPFAM" id="SSF57845">
    <property type="entry name" value="B-box zinc-binding domain"/>
    <property type="match status" value="1"/>
</dbReference>
<feature type="non-terminal residue" evidence="21">
    <location>
        <position position="1"/>
    </location>
</feature>
<dbReference type="PANTHER" id="PTHR25465">
    <property type="entry name" value="B-BOX DOMAIN CONTAINING"/>
    <property type="match status" value="1"/>
</dbReference>
<dbReference type="PRINTS" id="PR01407">
    <property type="entry name" value="BUTYPHLNCDUF"/>
</dbReference>
<keyword evidence="15" id="KW-0175">Coiled coil</keyword>
<evidence type="ECO:0000256" key="3">
    <source>
        <dbReference type="ARBA" id="ARBA00004496"/>
    </source>
</evidence>
<evidence type="ECO:0000256" key="18">
    <source>
        <dbReference type="SAM" id="MobiDB-lite"/>
    </source>
</evidence>
<dbReference type="SMART" id="SM00449">
    <property type="entry name" value="SPRY"/>
    <property type="match status" value="1"/>
</dbReference>
<dbReference type="FunFam" id="2.60.120.920:FF:000045">
    <property type="entry name" value="E3 ubiquitin/ISG15 ligase TRIM25"/>
    <property type="match status" value="1"/>
</dbReference>
<dbReference type="GO" id="GO:0061630">
    <property type="term" value="F:ubiquitin protein ligase activity"/>
    <property type="evidence" value="ECO:0007669"/>
    <property type="project" value="UniProtKB-EC"/>
</dbReference>
<accession>A0A7K9X334</accession>
<gene>
    <name evidence="21" type="primary">Trim25</name>
    <name evidence="21" type="ORF">PSOCRE_R05984</name>
</gene>
<dbReference type="InterPro" id="IPR000315">
    <property type="entry name" value="Znf_B-box"/>
</dbReference>
<evidence type="ECO:0000313" key="22">
    <source>
        <dbReference type="Proteomes" id="UP000587472"/>
    </source>
</evidence>
<dbReference type="InterPro" id="IPR013320">
    <property type="entry name" value="ConA-like_dom_sf"/>
</dbReference>
<dbReference type="SUPFAM" id="SSF49899">
    <property type="entry name" value="Concanavalin A-like lectins/glucanases"/>
    <property type="match status" value="1"/>
</dbReference>
<keyword evidence="6" id="KW-0963">Cytoplasm</keyword>
<dbReference type="InterPro" id="IPR003877">
    <property type="entry name" value="SPRY_dom"/>
</dbReference>
<feature type="domain" description="B30.2/SPRY" evidence="20">
    <location>
        <begin position="457"/>
        <end position="644"/>
    </location>
</feature>
<dbReference type="InterPro" id="IPR001841">
    <property type="entry name" value="Znf_RING"/>
</dbReference>
<evidence type="ECO:0000256" key="6">
    <source>
        <dbReference type="ARBA" id="ARBA00022490"/>
    </source>
</evidence>
<dbReference type="GO" id="GO:0008270">
    <property type="term" value="F:zinc ion binding"/>
    <property type="evidence" value="ECO:0007669"/>
    <property type="project" value="UniProtKB-KW"/>
</dbReference>
<dbReference type="SMART" id="SM00589">
    <property type="entry name" value="PRY"/>
    <property type="match status" value="1"/>
</dbReference>
<evidence type="ECO:0000256" key="1">
    <source>
        <dbReference type="ARBA" id="ARBA00000900"/>
    </source>
</evidence>
<evidence type="ECO:0000256" key="8">
    <source>
        <dbReference type="ARBA" id="ARBA00022588"/>
    </source>
</evidence>
<keyword evidence="10" id="KW-0479">Metal-binding</keyword>
<dbReference type="EC" id="2.3.2.27" evidence="5"/>
<evidence type="ECO:0000256" key="11">
    <source>
        <dbReference type="ARBA" id="ARBA00022771"/>
    </source>
</evidence>
<dbReference type="CDD" id="cd16597">
    <property type="entry name" value="RING-HC_TRIM25_C-IV"/>
    <property type="match status" value="1"/>
</dbReference>
<evidence type="ECO:0000259" key="19">
    <source>
        <dbReference type="PROSITE" id="PS50089"/>
    </source>
</evidence>
<dbReference type="InterPro" id="IPR006574">
    <property type="entry name" value="PRY"/>
</dbReference>
<keyword evidence="13" id="KW-0862">Zinc</keyword>
<dbReference type="Pfam" id="PF13445">
    <property type="entry name" value="zf-RING_UBOX"/>
    <property type="match status" value="1"/>
</dbReference>
<dbReference type="GO" id="GO:0005634">
    <property type="term" value="C:nucleus"/>
    <property type="evidence" value="ECO:0007669"/>
    <property type="project" value="UniProtKB-SubCell"/>
</dbReference>
<dbReference type="PROSITE" id="PS00518">
    <property type="entry name" value="ZF_RING_1"/>
    <property type="match status" value="1"/>
</dbReference>
<keyword evidence="8" id="KW-0399">Innate immunity</keyword>